<keyword evidence="6" id="KW-0269">Exonuclease</keyword>
<dbReference type="SUPFAM" id="SSF52540">
    <property type="entry name" value="P-loop containing nucleoside triphosphate hydrolases"/>
    <property type="match status" value="1"/>
</dbReference>
<comment type="subunit">
    <text evidence="2">Heterodimer of SbcC and SbcD.</text>
</comment>
<dbReference type="Pfam" id="PF13558">
    <property type="entry name" value="SbcC_Walker_B"/>
    <property type="match status" value="1"/>
</dbReference>
<dbReference type="PANTHER" id="PTHR32114:SF2">
    <property type="entry name" value="ABC TRANSPORTER ABCH.3"/>
    <property type="match status" value="1"/>
</dbReference>
<dbReference type="Gene3D" id="3.40.50.300">
    <property type="entry name" value="P-loop containing nucleotide triphosphate hydrolases"/>
    <property type="match status" value="2"/>
</dbReference>
<dbReference type="RefSeq" id="WP_062277775.1">
    <property type="nucleotide sequence ID" value="NZ_DF968179.1"/>
</dbReference>
<evidence type="ECO:0000313" key="7">
    <source>
        <dbReference type="Proteomes" id="UP000053370"/>
    </source>
</evidence>
<evidence type="ECO:0000313" key="6">
    <source>
        <dbReference type="EMBL" id="GAP39442.1"/>
    </source>
</evidence>
<dbReference type="SUPFAM" id="SSF75712">
    <property type="entry name" value="Rad50 coiled-coil Zn hook"/>
    <property type="match status" value="1"/>
</dbReference>
<dbReference type="EMBL" id="DF968179">
    <property type="protein sequence ID" value="GAP39442.1"/>
    <property type="molecule type" value="Genomic_DNA"/>
</dbReference>
<reference evidence="6" key="1">
    <citation type="journal article" date="2015" name="Genome Announc.">
        <title>Draft Genome Sequence of Anaerolineae Strain TC1, a Novel Isolate from a Methanogenic Wastewater Treatment System.</title>
        <authorList>
            <person name="Matsuura N."/>
            <person name="Tourlousse D.M."/>
            <person name="Sun L."/>
            <person name="Toyonaga M."/>
            <person name="Kuroda K."/>
            <person name="Ohashi A."/>
            <person name="Cruz R."/>
            <person name="Yamaguchi T."/>
            <person name="Sekiguchi Y."/>
        </authorList>
    </citation>
    <scope>NUCLEOTIDE SEQUENCE [LARGE SCALE GENOMIC DNA]</scope>
    <source>
        <strain evidence="6">TC1</strain>
    </source>
</reference>
<accession>A0A0K8P9W1</accession>
<organism evidence="6">
    <name type="scientific">Flexilinea flocculi</name>
    <dbReference type="NCBI Taxonomy" id="1678840"/>
    <lineage>
        <taxon>Bacteria</taxon>
        <taxon>Bacillati</taxon>
        <taxon>Chloroflexota</taxon>
        <taxon>Anaerolineae</taxon>
        <taxon>Anaerolineales</taxon>
        <taxon>Anaerolineaceae</taxon>
        <taxon>Flexilinea</taxon>
    </lineage>
</organism>
<dbReference type="STRING" id="1678840.ATC1_11376"/>
<dbReference type="InterPro" id="IPR038729">
    <property type="entry name" value="Rad50/SbcC_AAA"/>
</dbReference>
<keyword evidence="4" id="KW-0175">Coiled coil</keyword>
<evidence type="ECO:0000259" key="5">
    <source>
        <dbReference type="Pfam" id="PF13476"/>
    </source>
</evidence>
<dbReference type="PANTHER" id="PTHR32114">
    <property type="entry name" value="ABC TRANSPORTER ABCH.3"/>
    <property type="match status" value="1"/>
</dbReference>
<comment type="similarity">
    <text evidence="1">Belongs to the SMC family. SbcC subfamily.</text>
</comment>
<dbReference type="GO" id="GO:0004527">
    <property type="term" value="F:exonuclease activity"/>
    <property type="evidence" value="ECO:0007669"/>
    <property type="project" value="UniProtKB-KW"/>
</dbReference>
<dbReference type="InterPro" id="IPR027417">
    <property type="entry name" value="P-loop_NTPase"/>
</dbReference>
<feature type="domain" description="Rad50/SbcC-type AAA" evidence="5">
    <location>
        <begin position="5"/>
        <end position="248"/>
    </location>
</feature>
<evidence type="ECO:0000256" key="4">
    <source>
        <dbReference type="SAM" id="Coils"/>
    </source>
</evidence>
<sequence length="856" mass="98647">MIPRSIKISGFLSYQEDVEIDFTSIHVACITGQNGAGKSAMLDAMTWALFGEARKNDESVINDSTHNRKAEVTFEFEYEKSIYKIIRTREQGKSSTVEFQIWDEMADHWRVITERSVSLTNKLICNTLHLDYRTFINVSFFLQGRADQFTKQNPTERKEVLGSILNLDQWNDFQLKTVEKRKDRSNRLEVVLSLLEQIESELSEEDQRKKLLDQLTEALAAAEVRTNVRQEAWQNAKNTEQLIFSQQDLLKKTDSQLQTLSIQMDADRKKLAIRLDESARFQENLKNEAQIEEKIIQLKQAQTEFASWNDKQVIFFELERSKNELLSKIRQEQARLSQEQKTLRQDYELVQKAQQSIAQEQQRESELRKEIESLERETTAREEITAALKMLMEDIQGKKAECLRMKNRMTEIKNQQNNLREAVGAPCPFCGTDLNEEHCQKYLAQLQDEGQTLGNAYRSLKSELDKLDQQKQSYENTIAQMTQISQRILTLEKECAPISARIVNDQSIVSRWQQIGSKRFEQINDWLSKEQFCLEERKLLEEISDKITTLQYDASAHERCRNRVGELQSIDTQYKALLKAKAALEPLKREIEDLSNRIAENEQKRRELEAALLDQKESLNKLTALKADSIEAKKQFDAAQMEENTLRARRGAAEQSVAALESLKQKKAVLQLEKAELNQLIGRLKVLEKAFSKNGIPALLIEQALPEIEDSANEILRNLTDDKMSIQLNTLRDYKDKTRDIKKETLDIIISDGFGTRDYELYSGGEAFRVNFAIRLALSKLLAKRAGARLQMLVIDEGFGSQDAEGREKLIETITAIQDSFEKILVITHLDELKDAFPSRIEVEKNVNGSQVKVIV</sequence>
<feature type="coiled-coil region" evidence="4">
    <location>
        <begin position="188"/>
        <end position="215"/>
    </location>
</feature>
<feature type="coiled-coil region" evidence="4">
    <location>
        <begin position="282"/>
        <end position="494"/>
    </location>
</feature>
<feature type="coiled-coil region" evidence="4">
    <location>
        <begin position="653"/>
        <end position="690"/>
    </location>
</feature>
<dbReference type="Gene3D" id="1.10.287.510">
    <property type="entry name" value="Helix hairpin bin"/>
    <property type="match status" value="1"/>
</dbReference>
<dbReference type="PATRIC" id="fig|1678840.3.peg.458"/>
<evidence type="ECO:0000256" key="1">
    <source>
        <dbReference type="ARBA" id="ARBA00006930"/>
    </source>
</evidence>
<keyword evidence="7" id="KW-1185">Reference proteome</keyword>
<keyword evidence="6" id="KW-0378">Hydrolase</keyword>
<evidence type="ECO:0000256" key="3">
    <source>
        <dbReference type="ARBA" id="ARBA00013368"/>
    </source>
</evidence>
<dbReference type="Pfam" id="PF13476">
    <property type="entry name" value="AAA_23"/>
    <property type="match status" value="1"/>
</dbReference>
<keyword evidence="6" id="KW-0540">Nuclease</keyword>
<dbReference type="GO" id="GO:0016887">
    <property type="term" value="F:ATP hydrolysis activity"/>
    <property type="evidence" value="ECO:0007669"/>
    <property type="project" value="InterPro"/>
</dbReference>
<proteinExistence type="inferred from homology"/>
<dbReference type="AlphaFoldDB" id="A0A0K8P9W1"/>
<name>A0A0K8P9W1_9CHLR</name>
<protein>
    <recommendedName>
        <fullName evidence="3">Nuclease SbcCD subunit C</fullName>
    </recommendedName>
</protein>
<dbReference type="Proteomes" id="UP000053370">
    <property type="component" value="Unassembled WGS sequence"/>
</dbReference>
<feature type="coiled-coil region" evidence="4">
    <location>
        <begin position="577"/>
        <end position="625"/>
    </location>
</feature>
<dbReference type="OrthoDB" id="9795626at2"/>
<dbReference type="GO" id="GO:0006302">
    <property type="term" value="P:double-strand break repair"/>
    <property type="evidence" value="ECO:0007669"/>
    <property type="project" value="InterPro"/>
</dbReference>
<gene>
    <name evidence="6" type="ORF">ATC1_11376</name>
</gene>
<evidence type="ECO:0000256" key="2">
    <source>
        <dbReference type="ARBA" id="ARBA00011322"/>
    </source>
</evidence>